<protein>
    <submittedName>
        <fullName evidence="3">Uncharacterized ACR, COG1753</fullName>
    </submittedName>
</protein>
<sequence>MHMSTSIRVSDETKAKLARLKREDESWDEFLDRLANEGSGMKAGAWKGTDKAQKAREAIKRSRESFQQ</sequence>
<keyword evidence="1" id="KW-1277">Toxin-antitoxin system</keyword>
<dbReference type="Pfam" id="PF02697">
    <property type="entry name" value="VAPB_antitox"/>
    <property type="match status" value="1"/>
</dbReference>
<evidence type="ECO:0000313" key="4">
    <source>
        <dbReference type="Proteomes" id="UP000199451"/>
    </source>
</evidence>
<dbReference type="STRING" id="660521.SAMN04487949_2953"/>
<dbReference type="AlphaFoldDB" id="A0A1G9XFG1"/>
<proteinExistence type="predicted"/>
<evidence type="ECO:0000313" key="3">
    <source>
        <dbReference type="EMBL" id="SDM95005.1"/>
    </source>
</evidence>
<evidence type="ECO:0000256" key="1">
    <source>
        <dbReference type="ARBA" id="ARBA00022649"/>
    </source>
</evidence>
<accession>A0A1G9XFG1</accession>
<feature type="region of interest" description="Disordered" evidence="2">
    <location>
        <begin position="40"/>
        <end position="68"/>
    </location>
</feature>
<dbReference type="EMBL" id="FNHL01000004">
    <property type="protein sequence ID" value="SDM95005.1"/>
    <property type="molecule type" value="Genomic_DNA"/>
</dbReference>
<organism evidence="3 4">
    <name type="scientific">Halogranum gelatinilyticum</name>
    <dbReference type="NCBI Taxonomy" id="660521"/>
    <lineage>
        <taxon>Archaea</taxon>
        <taxon>Methanobacteriati</taxon>
        <taxon>Methanobacteriota</taxon>
        <taxon>Stenosarchaea group</taxon>
        <taxon>Halobacteria</taxon>
        <taxon>Halobacteriales</taxon>
        <taxon>Haloferacaceae</taxon>
    </lineage>
</organism>
<feature type="compositionally biased region" description="Basic and acidic residues" evidence="2">
    <location>
        <begin position="48"/>
        <end position="68"/>
    </location>
</feature>
<gene>
    <name evidence="3" type="ORF">SAMN04487949_2953</name>
</gene>
<name>A0A1G9XFG1_9EURY</name>
<dbReference type="Proteomes" id="UP000199451">
    <property type="component" value="Unassembled WGS sequence"/>
</dbReference>
<keyword evidence="4" id="KW-1185">Reference proteome</keyword>
<evidence type="ECO:0000256" key="2">
    <source>
        <dbReference type="SAM" id="MobiDB-lite"/>
    </source>
</evidence>
<dbReference type="InterPro" id="IPR003847">
    <property type="entry name" value="Put_antitoxin"/>
</dbReference>
<reference evidence="4" key="1">
    <citation type="submission" date="2016-10" db="EMBL/GenBank/DDBJ databases">
        <authorList>
            <person name="Varghese N."/>
            <person name="Submissions S."/>
        </authorList>
    </citation>
    <scope>NUCLEOTIDE SEQUENCE [LARGE SCALE GENOMIC DNA]</scope>
    <source>
        <strain evidence="4">CGMCC 1.10119</strain>
    </source>
</reference>